<dbReference type="Proteomes" id="UP000554144">
    <property type="component" value="Unassembled WGS sequence"/>
</dbReference>
<gene>
    <name evidence="3" type="ORF">H0A62_02490</name>
</gene>
<feature type="transmembrane region" description="Helical" evidence="2">
    <location>
        <begin position="80"/>
        <end position="101"/>
    </location>
</feature>
<dbReference type="AlphaFoldDB" id="A0A853GQN7"/>
<evidence type="ECO:0000313" key="3">
    <source>
        <dbReference type="EMBL" id="NYT84461.1"/>
    </source>
</evidence>
<dbReference type="InterPro" id="IPR021296">
    <property type="entry name" value="DUF2868"/>
</dbReference>
<comment type="caution">
    <text evidence="3">The sequence shown here is derived from an EMBL/GenBank/DDBJ whole genome shotgun (WGS) entry which is preliminary data.</text>
</comment>
<proteinExistence type="predicted"/>
<feature type="transmembrane region" description="Helical" evidence="2">
    <location>
        <begin position="108"/>
        <end position="134"/>
    </location>
</feature>
<keyword evidence="2" id="KW-0812">Transmembrane</keyword>
<evidence type="ECO:0000256" key="2">
    <source>
        <dbReference type="SAM" id="Phobius"/>
    </source>
</evidence>
<feature type="transmembrane region" description="Helical" evidence="2">
    <location>
        <begin position="263"/>
        <end position="288"/>
    </location>
</feature>
<dbReference type="RefSeq" id="WP_130038371.1">
    <property type="nucleotide sequence ID" value="NZ_JACCEV010000001.1"/>
</dbReference>
<evidence type="ECO:0000256" key="1">
    <source>
        <dbReference type="SAM" id="MobiDB-lite"/>
    </source>
</evidence>
<feature type="transmembrane region" description="Helical" evidence="2">
    <location>
        <begin position="178"/>
        <end position="203"/>
    </location>
</feature>
<reference evidence="3 4" key="1">
    <citation type="submission" date="2020-07" db="EMBL/GenBank/DDBJ databases">
        <title>Taxonomic revisions and descriptions of new bacterial species based on genomic comparisons in the high-G+C-content subgroup of the family Alcaligenaceae.</title>
        <authorList>
            <person name="Szabo A."/>
            <person name="Felfoldi T."/>
        </authorList>
    </citation>
    <scope>NUCLEOTIDE SEQUENCE [LARGE SCALE GENOMIC DNA]</scope>
    <source>
        <strain evidence="3 4">DSM 25667</strain>
    </source>
</reference>
<keyword evidence="2" id="KW-1133">Transmembrane helix</keyword>
<feature type="region of interest" description="Disordered" evidence="1">
    <location>
        <begin position="316"/>
        <end position="337"/>
    </location>
</feature>
<keyword evidence="2" id="KW-0472">Membrane</keyword>
<keyword evidence="4" id="KW-1185">Reference proteome</keyword>
<dbReference type="EMBL" id="JACCEV010000001">
    <property type="protein sequence ID" value="NYT84461.1"/>
    <property type="molecule type" value="Genomic_DNA"/>
</dbReference>
<evidence type="ECO:0000313" key="4">
    <source>
        <dbReference type="Proteomes" id="UP000554144"/>
    </source>
</evidence>
<protein>
    <submittedName>
        <fullName evidence="3">DUF2868 domain-containing protein</fullName>
    </submittedName>
</protein>
<dbReference type="OrthoDB" id="6210861at2"/>
<dbReference type="Pfam" id="PF11067">
    <property type="entry name" value="DUF2868"/>
    <property type="match status" value="1"/>
</dbReference>
<accession>A0A853GQN7</accession>
<name>A0A853GQN7_9BURK</name>
<sequence>MPEPYTGNMGGKAHFKACWLAETLRLREALWGPLEDATEVRRARQEGHNLVDKILLRAHYLGKRDKLDQLINKWMQGSRLALAVLCMLALASGIGVALGALGDGSRPVNLLLAVVALLGLNTIAFIFWLLSFLFKSHGGAWLGEAWLWLTRKLARGPDAALAPRALIEMLSRNQALRWLLGGISHGLWLLALGGMLVTLLALLSARRYQFNWETTLLSPDAFVAITSWLGSLPGLLGFSMPPEALIRISDGQHVLPDAAQSLWSGWLIGCLVVYGLLPRLLALALSLVPISKAMSRLAPDIRLPGYAELRDRLAPSSENTGIDAPEGSGVQAHVHQHTSVRHQPGQAVLAGIELSPETPWPPESLAATVADAGIIDNRAQRKALLDSLQEQAAGKLLLVCDPQQTPDRGTIALLADLANLAVQARIALVAQPAATGDTRLAVWLTMLQAAGFSAEQLLVELPAALAWLAQDPSSEHTRGEAHARS</sequence>
<organism evidence="3 4">
    <name type="scientific">Pollutimonas harenae</name>
    <dbReference type="NCBI Taxonomy" id="657015"/>
    <lineage>
        <taxon>Bacteria</taxon>
        <taxon>Pseudomonadati</taxon>
        <taxon>Pseudomonadota</taxon>
        <taxon>Betaproteobacteria</taxon>
        <taxon>Burkholderiales</taxon>
        <taxon>Alcaligenaceae</taxon>
        <taxon>Pollutimonas</taxon>
    </lineage>
</organism>
<feature type="transmembrane region" description="Helical" evidence="2">
    <location>
        <begin position="215"/>
        <end position="236"/>
    </location>
</feature>